<accession>A0ABY7EWP7</accession>
<organism evidence="1 2">
    <name type="scientific">Mya arenaria</name>
    <name type="common">Soft-shell clam</name>
    <dbReference type="NCBI Taxonomy" id="6604"/>
    <lineage>
        <taxon>Eukaryota</taxon>
        <taxon>Metazoa</taxon>
        <taxon>Spiralia</taxon>
        <taxon>Lophotrochozoa</taxon>
        <taxon>Mollusca</taxon>
        <taxon>Bivalvia</taxon>
        <taxon>Autobranchia</taxon>
        <taxon>Heteroconchia</taxon>
        <taxon>Euheterodonta</taxon>
        <taxon>Imparidentia</taxon>
        <taxon>Neoheterodontei</taxon>
        <taxon>Myida</taxon>
        <taxon>Myoidea</taxon>
        <taxon>Myidae</taxon>
        <taxon>Mya</taxon>
    </lineage>
</organism>
<gene>
    <name evidence="1" type="ORF">MAR_027497</name>
</gene>
<name>A0ABY7EWP7_MYAAR</name>
<reference evidence="1" key="1">
    <citation type="submission" date="2022-11" db="EMBL/GenBank/DDBJ databases">
        <title>Centuries of genome instability and evolution in soft-shell clam transmissible cancer (bioRxiv).</title>
        <authorList>
            <person name="Hart S.F.M."/>
            <person name="Yonemitsu M.A."/>
            <person name="Giersch R.M."/>
            <person name="Beal B.F."/>
            <person name="Arriagada G."/>
            <person name="Davis B.W."/>
            <person name="Ostrander E.A."/>
            <person name="Goff S.P."/>
            <person name="Metzger M.J."/>
        </authorList>
    </citation>
    <scope>NUCLEOTIDE SEQUENCE</scope>
    <source>
        <strain evidence="1">MELC-2E11</strain>
        <tissue evidence="1">Siphon/mantle</tissue>
    </source>
</reference>
<keyword evidence="2" id="KW-1185">Reference proteome</keyword>
<dbReference type="Gene3D" id="3.30.420.10">
    <property type="entry name" value="Ribonuclease H-like superfamily/Ribonuclease H"/>
    <property type="match status" value="1"/>
</dbReference>
<proteinExistence type="predicted"/>
<dbReference type="EMBL" id="CP111019">
    <property type="protein sequence ID" value="WAR13317.1"/>
    <property type="molecule type" value="Genomic_DNA"/>
</dbReference>
<evidence type="ECO:0000313" key="2">
    <source>
        <dbReference type="Proteomes" id="UP001164746"/>
    </source>
</evidence>
<protein>
    <recommendedName>
        <fullName evidence="3">Integrase catalytic domain-containing protein</fullName>
    </recommendedName>
</protein>
<dbReference type="Proteomes" id="UP001164746">
    <property type="component" value="Chromosome 8"/>
</dbReference>
<evidence type="ECO:0000313" key="1">
    <source>
        <dbReference type="EMBL" id="WAR13317.1"/>
    </source>
</evidence>
<dbReference type="InterPro" id="IPR036397">
    <property type="entry name" value="RNaseH_sf"/>
</dbReference>
<evidence type="ECO:0008006" key="3">
    <source>
        <dbReference type="Google" id="ProtNLM"/>
    </source>
</evidence>
<sequence length="128" mass="15094">MFFFNERIIIPLEMRREIFMKLHENQLGMPKAKSRASQCWNRYYNMNSHWGLGKIFVIDVDNHSIKLTTTPPTYSQSNGQVERYRRNVEIIKTSLRKAHENGQDGNIALLEFWNTPLTGRDYPPPPIK</sequence>